<keyword evidence="3" id="KW-1185">Reference proteome</keyword>
<reference evidence="2" key="1">
    <citation type="submission" date="2020-04" db="EMBL/GenBank/DDBJ databases">
        <title>Genome Assembly and Annotation of Botryosphaeria dothidea sdau 11-99, a Latent Pathogen of Apple Fruit Ring Rot in China.</title>
        <authorList>
            <person name="Yu C."/>
            <person name="Diao Y."/>
            <person name="Lu Q."/>
            <person name="Zhao J."/>
            <person name="Cui S."/>
            <person name="Peng C."/>
            <person name="He B."/>
            <person name="Liu H."/>
        </authorList>
    </citation>
    <scope>NUCLEOTIDE SEQUENCE [LARGE SCALE GENOMIC DNA]</scope>
    <source>
        <strain evidence="2">Sdau11-99</strain>
    </source>
</reference>
<sequence length="312" mass="34925">MANGTTDQRSQKRHALQADILGMSPEALKDLKQALRDDIQDTFDVFIMLDKRGSGFDDLIVTTVGTIKVEFKEHFSPHTDFNSEEIKGLLWNIFQVEYSFVNSQKNGQLSNGEQPAPISGDYPIQQPTQATPTNGLVQQPAQATLTNGSQQTQSGTPENAPVQPAYPQIPANAPTPQEIEPPSGRRNLFSRPLGRFVWPRASSSSLPRKRTIPLHLTVNGGINKTFNVEDCETSHTLFRKLSEDSRLALREGETVVSVTLPSHPDHQEVPRVLHRNNEDNFDSLRNSYHNYFVVKSVQQMTVNADVGMRRIR</sequence>
<proteinExistence type="predicted"/>
<evidence type="ECO:0000313" key="3">
    <source>
        <dbReference type="Proteomes" id="UP000572817"/>
    </source>
</evidence>
<comment type="caution">
    <text evidence="2">The sequence shown here is derived from an EMBL/GenBank/DDBJ whole genome shotgun (WGS) entry which is preliminary data.</text>
</comment>
<feature type="region of interest" description="Disordered" evidence="1">
    <location>
        <begin position="106"/>
        <end position="188"/>
    </location>
</feature>
<evidence type="ECO:0000256" key="1">
    <source>
        <dbReference type="SAM" id="MobiDB-lite"/>
    </source>
</evidence>
<dbReference type="Proteomes" id="UP000572817">
    <property type="component" value="Unassembled WGS sequence"/>
</dbReference>
<feature type="compositionally biased region" description="Polar residues" evidence="1">
    <location>
        <begin position="125"/>
        <end position="157"/>
    </location>
</feature>
<dbReference type="EMBL" id="WWBZ02000040">
    <property type="protein sequence ID" value="KAF4305226.1"/>
    <property type="molecule type" value="Genomic_DNA"/>
</dbReference>
<organism evidence="2 3">
    <name type="scientific">Botryosphaeria dothidea</name>
    <dbReference type="NCBI Taxonomy" id="55169"/>
    <lineage>
        <taxon>Eukaryota</taxon>
        <taxon>Fungi</taxon>
        <taxon>Dikarya</taxon>
        <taxon>Ascomycota</taxon>
        <taxon>Pezizomycotina</taxon>
        <taxon>Dothideomycetes</taxon>
        <taxon>Dothideomycetes incertae sedis</taxon>
        <taxon>Botryosphaeriales</taxon>
        <taxon>Botryosphaeriaceae</taxon>
        <taxon>Botryosphaeria</taxon>
    </lineage>
</organism>
<evidence type="ECO:0000313" key="2">
    <source>
        <dbReference type="EMBL" id="KAF4305226.1"/>
    </source>
</evidence>
<gene>
    <name evidence="2" type="ORF">GTA08_BOTSDO06716</name>
</gene>
<dbReference type="AlphaFoldDB" id="A0A8H4IPV3"/>
<accession>A0A8H4IPV3</accession>
<name>A0A8H4IPV3_9PEZI</name>
<protein>
    <submittedName>
        <fullName evidence="2">Uncharacterized protein</fullName>
    </submittedName>
</protein>